<evidence type="ECO:0000259" key="13">
    <source>
        <dbReference type="Pfam" id="PF02581"/>
    </source>
</evidence>
<feature type="binding site" evidence="10">
    <location>
        <position position="108"/>
    </location>
    <ligand>
        <name>4-amino-2-methyl-5-(diphosphooxymethyl)pyrimidine</name>
        <dbReference type="ChEBI" id="CHEBI:57841"/>
    </ligand>
</feature>
<evidence type="ECO:0000256" key="8">
    <source>
        <dbReference type="ARBA" id="ARBA00047851"/>
    </source>
</evidence>
<dbReference type="Pfam" id="PF02581">
    <property type="entry name" value="TMP-TENI"/>
    <property type="match status" value="1"/>
</dbReference>
<dbReference type="CDD" id="cd00564">
    <property type="entry name" value="TMP_TenI"/>
    <property type="match status" value="1"/>
</dbReference>
<feature type="domain" description="Thiamine phosphate synthase/TenI" evidence="13">
    <location>
        <begin position="19"/>
        <end position="185"/>
    </location>
</feature>
<dbReference type="PANTHER" id="PTHR20857:SF15">
    <property type="entry name" value="THIAMINE-PHOSPHATE SYNTHASE"/>
    <property type="match status" value="1"/>
</dbReference>
<keyword evidence="5 10" id="KW-0460">Magnesium</keyword>
<comment type="catalytic activity">
    <reaction evidence="8 10 11">
        <text>2-(2-carboxy-4-methylthiazol-5-yl)ethyl phosphate + 4-amino-2-methyl-5-(diphosphooxymethyl)pyrimidine + 2 H(+) = thiamine phosphate + CO2 + diphosphate</text>
        <dbReference type="Rhea" id="RHEA:47848"/>
        <dbReference type="ChEBI" id="CHEBI:15378"/>
        <dbReference type="ChEBI" id="CHEBI:16526"/>
        <dbReference type="ChEBI" id="CHEBI:33019"/>
        <dbReference type="ChEBI" id="CHEBI:37575"/>
        <dbReference type="ChEBI" id="CHEBI:57841"/>
        <dbReference type="ChEBI" id="CHEBI:62890"/>
        <dbReference type="EC" id="2.5.1.3"/>
    </reaction>
</comment>
<evidence type="ECO:0000313" key="14">
    <source>
        <dbReference type="EMBL" id="MBE7323913.1"/>
    </source>
</evidence>
<keyword evidence="15" id="KW-1185">Reference proteome</keyword>
<evidence type="ECO:0000256" key="2">
    <source>
        <dbReference type="ARBA" id="ARBA00005165"/>
    </source>
</evidence>
<organism evidence="14 15">
    <name type="scientific">Nocardioides malaquae</name>
    <dbReference type="NCBI Taxonomy" id="2773426"/>
    <lineage>
        <taxon>Bacteria</taxon>
        <taxon>Bacillati</taxon>
        <taxon>Actinomycetota</taxon>
        <taxon>Actinomycetes</taxon>
        <taxon>Propionibacteriales</taxon>
        <taxon>Nocardioidaceae</taxon>
        <taxon>Nocardioides</taxon>
    </lineage>
</organism>
<dbReference type="PANTHER" id="PTHR20857">
    <property type="entry name" value="THIAMINE-PHOSPHATE PYROPHOSPHORYLASE"/>
    <property type="match status" value="1"/>
</dbReference>
<comment type="cofactor">
    <cofactor evidence="10">
        <name>Mg(2+)</name>
        <dbReference type="ChEBI" id="CHEBI:18420"/>
    </cofactor>
    <text evidence="10">Binds 1 Mg(2+) ion per subunit.</text>
</comment>
<dbReference type="SUPFAM" id="SSF51391">
    <property type="entry name" value="Thiamin phosphate synthase"/>
    <property type="match status" value="1"/>
</dbReference>
<dbReference type="InterPro" id="IPR013785">
    <property type="entry name" value="Aldolase_TIM"/>
</dbReference>
<feature type="binding site" evidence="10">
    <location>
        <position position="137"/>
    </location>
    <ligand>
        <name>4-amino-2-methyl-5-(diphosphooxymethyl)pyrimidine</name>
        <dbReference type="ChEBI" id="CHEBI:57841"/>
    </ligand>
</feature>
<comment type="catalytic activity">
    <reaction evidence="9 10 11">
        <text>2-[(2R,5Z)-2-carboxy-4-methylthiazol-5(2H)-ylidene]ethyl phosphate + 4-amino-2-methyl-5-(diphosphooxymethyl)pyrimidine + 2 H(+) = thiamine phosphate + CO2 + diphosphate</text>
        <dbReference type="Rhea" id="RHEA:47844"/>
        <dbReference type="ChEBI" id="CHEBI:15378"/>
        <dbReference type="ChEBI" id="CHEBI:16526"/>
        <dbReference type="ChEBI" id="CHEBI:33019"/>
        <dbReference type="ChEBI" id="CHEBI:37575"/>
        <dbReference type="ChEBI" id="CHEBI:57841"/>
        <dbReference type="ChEBI" id="CHEBI:62899"/>
        <dbReference type="EC" id="2.5.1.3"/>
    </reaction>
</comment>
<dbReference type="EC" id="2.5.1.3" evidence="10"/>
<name>A0ABR9RQW1_9ACTN</name>
<feature type="binding site" evidence="10">
    <location>
        <begin position="38"/>
        <end position="42"/>
    </location>
    <ligand>
        <name>4-amino-2-methyl-5-(diphosphooxymethyl)pyrimidine</name>
        <dbReference type="ChEBI" id="CHEBI:57841"/>
    </ligand>
</feature>
<comment type="function">
    <text evidence="1 10">Condenses 4-methyl-5-(beta-hydroxyethyl)thiazole monophosphate (THZ-P) and 2-methyl-4-amino-5-hydroxymethyl pyrimidine pyrophosphate (HMP-PP) to form thiamine monophosphate (TMP).</text>
</comment>
<dbReference type="InterPro" id="IPR034291">
    <property type="entry name" value="TMP_synthase"/>
</dbReference>
<dbReference type="EMBL" id="JADCSA010000003">
    <property type="protein sequence ID" value="MBE7323913.1"/>
    <property type="molecule type" value="Genomic_DNA"/>
</dbReference>
<dbReference type="GO" id="GO:0004789">
    <property type="term" value="F:thiamine-phosphate diphosphorylase activity"/>
    <property type="evidence" value="ECO:0007669"/>
    <property type="project" value="UniProtKB-EC"/>
</dbReference>
<feature type="binding site" evidence="10">
    <location>
        <begin position="134"/>
        <end position="136"/>
    </location>
    <ligand>
        <name>2-[(2R,5Z)-2-carboxy-4-methylthiazol-5(2H)-ylidene]ethyl phosphate</name>
        <dbReference type="ChEBI" id="CHEBI:62899"/>
    </ligand>
</feature>
<accession>A0ABR9RQW1</accession>
<feature type="binding site" evidence="10">
    <location>
        <position position="70"/>
    </location>
    <ligand>
        <name>4-amino-2-methyl-5-(diphosphooxymethyl)pyrimidine</name>
        <dbReference type="ChEBI" id="CHEBI:57841"/>
    </ligand>
</feature>
<dbReference type="HAMAP" id="MF_00097">
    <property type="entry name" value="TMP_synthase"/>
    <property type="match status" value="1"/>
</dbReference>
<dbReference type="NCBIfam" id="TIGR00693">
    <property type="entry name" value="thiE"/>
    <property type="match status" value="1"/>
</dbReference>
<reference evidence="14 15" key="1">
    <citation type="submission" date="2020-10" db="EMBL/GenBank/DDBJ databases">
        <title>Nocardioides sp. isolated from sludge.</title>
        <authorList>
            <person name="Zhang X."/>
        </authorList>
    </citation>
    <scope>NUCLEOTIDE SEQUENCE [LARGE SCALE GENOMIC DNA]</scope>
    <source>
        <strain evidence="14 15">Y6</strain>
    </source>
</reference>
<evidence type="ECO:0000256" key="10">
    <source>
        <dbReference type="HAMAP-Rule" id="MF_00097"/>
    </source>
</evidence>
<dbReference type="InterPro" id="IPR036206">
    <property type="entry name" value="ThiamineP_synth_sf"/>
</dbReference>
<evidence type="ECO:0000256" key="7">
    <source>
        <dbReference type="ARBA" id="ARBA00047334"/>
    </source>
</evidence>
<comment type="catalytic activity">
    <reaction evidence="7 10 11">
        <text>4-methyl-5-(2-phosphooxyethyl)-thiazole + 4-amino-2-methyl-5-(diphosphooxymethyl)pyrimidine + H(+) = thiamine phosphate + diphosphate</text>
        <dbReference type="Rhea" id="RHEA:22328"/>
        <dbReference type="ChEBI" id="CHEBI:15378"/>
        <dbReference type="ChEBI" id="CHEBI:33019"/>
        <dbReference type="ChEBI" id="CHEBI:37575"/>
        <dbReference type="ChEBI" id="CHEBI:57841"/>
        <dbReference type="ChEBI" id="CHEBI:58296"/>
        <dbReference type="EC" id="2.5.1.3"/>
    </reaction>
</comment>
<keyword evidence="6 10" id="KW-0784">Thiamine biosynthesis</keyword>
<evidence type="ECO:0000256" key="9">
    <source>
        <dbReference type="ARBA" id="ARBA00047883"/>
    </source>
</evidence>
<evidence type="ECO:0000256" key="3">
    <source>
        <dbReference type="ARBA" id="ARBA00022679"/>
    </source>
</evidence>
<protein>
    <recommendedName>
        <fullName evidence="10">Thiamine-phosphate synthase</fullName>
        <shortName evidence="10">TP synthase</shortName>
        <shortName evidence="10">TPS</shortName>
        <ecNumber evidence="10">2.5.1.3</ecNumber>
    </recommendedName>
    <alternativeName>
        <fullName evidence="10">Thiamine-phosphate pyrophosphorylase</fullName>
        <shortName evidence="10">TMP pyrophosphorylase</shortName>
        <shortName evidence="10">TMP-PPase</shortName>
    </alternativeName>
</protein>
<evidence type="ECO:0000256" key="5">
    <source>
        <dbReference type="ARBA" id="ARBA00022842"/>
    </source>
</evidence>
<keyword evidence="4 10" id="KW-0479">Metal-binding</keyword>
<evidence type="ECO:0000256" key="11">
    <source>
        <dbReference type="RuleBase" id="RU003826"/>
    </source>
</evidence>
<gene>
    <name evidence="10 14" type="primary">thiE</name>
    <name evidence="14" type="ORF">IEQ44_04520</name>
</gene>
<comment type="similarity">
    <text evidence="10 11">Belongs to the thiamine-phosphate synthase family.</text>
</comment>
<proteinExistence type="inferred from homology"/>
<comment type="caution">
    <text evidence="14">The sequence shown here is derived from an EMBL/GenBank/DDBJ whole genome shotgun (WGS) entry which is preliminary data.</text>
</comment>
<dbReference type="Gene3D" id="3.20.20.70">
    <property type="entry name" value="Aldolase class I"/>
    <property type="match status" value="1"/>
</dbReference>
<evidence type="ECO:0000256" key="4">
    <source>
        <dbReference type="ARBA" id="ARBA00022723"/>
    </source>
</evidence>
<evidence type="ECO:0000313" key="15">
    <source>
        <dbReference type="Proteomes" id="UP000756387"/>
    </source>
</evidence>
<feature type="binding site" evidence="10">
    <location>
        <position position="90"/>
    </location>
    <ligand>
        <name>Mg(2+)</name>
        <dbReference type="ChEBI" id="CHEBI:18420"/>
    </ligand>
</feature>
<evidence type="ECO:0000256" key="12">
    <source>
        <dbReference type="RuleBase" id="RU004253"/>
    </source>
</evidence>
<comment type="caution">
    <text evidence="10">Lacks conserved residue(s) required for the propagation of feature annotation.</text>
</comment>
<evidence type="ECO:0000256" key="1">
    <source>
        <dbReference type="ARBA" id="ARBA00003814"/>
    </source>
</evidence>
<comment type="pathway">
    <text evidence="2 10 12">Cofactor biosynthesis; thiamine diphosphate biosynthesis; thiamine phosphate from 4-amino-2-methyl-5-diphosphomethylpyrimidine and 4-methyl-5-(2-phosphoethyl)-thiazole: step 1/1.</text>
</comment>
<sequence>MPAKEVIPVLPRVFCLVSTRDDLSLLPDLARAGVDGFQVRAKEGTDREVLALTELVIGAVRPHGACVVVNDRVDVALAAGADGVHLGADDLPVAAARRLAAELLVGATCRSRADVERAALAGASYAGLGPVWATTSKAGLPAPLGPAALTEAAGLLPLVAIGGVTPERAAQARAAGAHGVAVIGGLWNTRDPLAAAGELVATLG</sequence>
<dbReference type="InterPro" id="IPR022998">
    <property type="entry name" value="ThiamineP_synth_TenI"/>
</dbReference>
<feature type="binding site" evidence="10">
    <location>
        <position position="71"/>
    </location>
    <ligand>
        <name>Mg(2+)</name>
        <dbReference type="ChEBI" id="CHEBI:18420"/>
    </ligand>
</feature>
<feature type="binding site" evidence="10">
    <location>
        <position position="163"/>
    </location>
    <ligand>
        <name>2-[(2R,5Z)-2-carboxy-4-methylthiazol-5(2H)-ylidene]ethyl phosphate</name>
        <dbReference type="ChEBI" id="CHEBI:62899"/>
    </ligand>
</feature>
<keyword evidence="3 10" id="KW-0808">Transferase</keyword>
<evidence type="ECO:0000256" key="6">
    <source>
        <dbReference type="ARBA" id="ARBA00022977"/>
    </source>
</evidence>
<dbReference type="Proteomes" id="UP000756387">
    <property type="component" value="Unassembled WGS sequence"/>
</dbReference>